<dbReference type="PANTHER" id="PTHR20991">
    <property type="entry name" value="PARATHYROID HORMONE-RESPONSIVE B1 GENE"/>
    <property type="match status" value="1"/>
</dbReference>
<proteinExistence type="predicted"/>
<evidence type="ECO:0000313" key="3">
    <source>
        <dbReference type="EMBL" id="KPM09287.1"/>
    </source>
</evidence>
<gene>
    <name evidence="3" type="ORF">QR98_0078210</name>
</gene>
<accession>A0A132AED3</accession>
<dbReference type="Pfam" id="PF23338">
    <property type="entry name" value="PTHB1_hp"/>
    <property type="match status" value="1"/>
</dbReference>
<dbReference type="InterPro" id="IPR028073">
    <property type="entry name" value="PHTB1_N_dom"/>
</dbReference>
<name>A0A132AED3_SARSC</name>
<feature type="domain" description="PTHB1 hairpin" evidence="2">
    <location>
        <begin position="712"/>
        <end position="808"/>
    </location>
</feature>
<evidence type="ECO:0000259" key="1">
    <source>
        <dbReference type="Pfam" id="PF14727"/>
    </source>
</evidence>
<dbReference type="VEuPathDB" id="VectorBase:SSCA003045"/>
<organism evidence="3 4">
    <name type="scientific">Sarcoptes scabiei</name>
    <name type="common">Itch mite</name>
    <name type="synonym">Acarus scabiei</name>
    <dbReference type="NCBI Taxonomy" id="52283"/>
    <lineage>
        <taxon>Eukaryota</taxon>
        <taxon>Metazoa</taxon>
        <taxon>Ecdysozoa</taxon>
        <taxon>Arthropoda</taxon>
        <taxon>Chelicerata</taxon>
        <taxon>Arachnida</taxon>
        <taxon>Acari</taxon>
        <taxon>Acariformes</taxon>
        <taxon>Sarcoptiformes</taxon>
        <taxon>Astigmata</taxon>
        <taxon>Psoroptidia</taxon>
        <taxon>Sarcoptoidea</taxon>
        <taxon>Sarcoptidae</taxon>
        <taxon>Sarcoptinae</taxon>
        <taxon>Sarcoptes</taxon>
    </lineage>
</organism>
<dbReference type="Proteomes" id="UP000616769">
    <property type="component" value="Unassembled WGS sequence"/>
</dbReference>
<evidence type="ECO:0000259" key="2">
    <source>
        <dbReference type="Pfam" id="PF23338"/>
    </source>
</evidence>
<dbReference type="EMBL" id="JXLN01013336">
    <property type="protein sequence ID" value="KPM09287.1"/>
    <property type="molecule type" value="Genomic_DNA"/>
</dbReference>
<dbReference type="GO" id="GO:0016020">
    <property type="term" value="C:membrane"/>
    <property type="evidence" value="ECO:0007669"/>
    <property type="project" value="TreeGrafter"/>
</dbReference>
<dbReference type="AlphaFoldDB" id="A0A132AED3"/>
<feature type="domain" description="PTHB1 N-terminal" evidence="1">
    <location>
        <begin position="20"/>
        <end position="418"/>
    </location>
</feature>
<sequence length="894" mass="102979">MNKIQRFYNIPKHLFSFQTMTLFHLRELWSTQCGIEEEFDRSSICLGNIDNSIDGFDKIIVGSFNGILRVYKIDLNSDDLAKPNHFEISDLLLEADLRLPILQIQSGCLMSSDNVQLAVLHPEKVCVYSISCNKVSNVSSQLLRSIFVFCFCLAVSGVADHGNSSNILLIYELKLQTKAYNMLVGPMGTPKGKDIICVQSIDSNFDFFENESYLFSYRNINCDLCEMRDDKKDFQQNFPVEIAFIPKRDLLILITDSYVIDCYQYQEIALNADQQQKKFQLPDQVPKKSLAEWSYHFGEFVLDIQVVNLIDKWCLIALGERHLCVLHENGQLYFSKKLDLNPTSVFAFANDKQDSLIVIIGTQSNNLLIYQNEILRWATKIPFVPIAIRRGNFNEITGTIVLLSTQGQLAVSYLGTNPSLKLISIPSNGESNNSIEQMELELRELKNRINFDCNNTNSGSDQEQENLFNDQIQLSVDDWQRNSSDSMLTCALDLTPMRKVNNLKLIFHENDFYTIEPKERLFEALSESIQVKIRIINKDNPPIQNVIKMAIMFTRNNTVRIVNKQLRIPFDYLIKPMVNSNVQFQSSSSSTSSLSGSSSNMMIISKLILSRSNSSDEQFPTRMRCKSLLENLTEYFSPNIEDGLGFTFANFEQIFASIKSINRGDNVCFIVESNNAAGWLLSMQELLRQLFKKIPNNCFRLISFQINQNIIENILAATKSRVDCKMNIIKIKKEIEKFTEHFRVLQKQILVRSKEKTPVPLNNLQKVLFMIQQKIVKKMDILMILNSSIDECNHRLWIQLMILKLILKKFSKCKSEKLEQFVSLIAIKQMAHFDSNWEQLFQLGIHEIFDLNKELKNVSKSINFNVDDIEYLGQILRKIFTTMSENLITIDFDD</sequence>
<reference evidence="3 4" key="1">
    <citation type="journal article" date="2015" name="Parasit. Vectors">
        <title>Draft genome of the scabies mite.</title>
        <authorList>
            <person name="Rider S.D.Jr."/>
            <person name="Morgan M.S."/>
            <person name="Arlian L.G."/>
        </authorList>
    </citation>
    <scope>NUCLEOTIDE SEQUENCE [LARGE SCALE GENOMIC DNA]</scope>
    <source>
        <strain evidence="3">Arlian Lab</strain>
    </source>
</reference>
<dbReference type="GO" id="GO:0034464">
    <property type="term" value="C:BBSome"/>
    <property type="evidence" value="ECO:0007669"/>
    <property type="project" value="InterPro"/>
</dbReference>
<protein>
    <submittedName>
        <fullName evidence="3">PTHB1-like protein</fullName>
    </submittedName>
</protein>
<dbReference type="PANTHER" id="PTHR20991:SF0">
    <property type="entry name" value="PROTEIN PTHB1"/>
    <property type="match status" value="1"/>
</dbReference>
<dbReference type="GO" id="GO:0060271">
    <property type="term" value="P:cilium assembly"/>
    <property type="evidence" value="ECO:0007669"/>
    <property type="project" value="TreeGrafter"/>
</dbReference>
<comment type="caution">
    <text evidence="3">The sequence shown here is derived from an EMBL/GenBank/DDBJ whole genome shotgun (WGS) entry which is preliminary data.</text>
</comment>
<dbReference type="InterPro" id="IPR026511">
    <property type="entry name" value="PTHB1"/>
</dbReference>
<dbReference type="InterPro" id="IPR055363">
    <property type="entry name" value="PTHB1_hp_dom"/>
</dbReference>
<dbReference type="Pfam" id="PF14727">
    <property type="entry name" value="PHTB1_N"/>
    <property type="match status" value="1"/>
</dbReference>
<evidence type="ECO:0000313" key="4">
    <source>
        <dbReference type="Proteomes" id="UP000616769"/>
    </source>
</evidence>